<evidence type="ECO:0000256" key="1">
    <source>
        <dbReference type="SAM" id="MobiDB-lite"/>
    </source>
</evidence>
<evidence type="ECO:0000313" key="6">
    <source>
        <dbReference type="Proteomes" id="UP000095008"/>
    </source>
</evidence>
<dbReference type="EMBL" id="LWRY01000154">
    <property type="protein sequence ID" value="OCX70766.1"/>
    <property type="molecule type" value="Genomic_DNA"/>
</dbReference>
<gene>
    <name evidence="3" type="ORF">A6M23_13310</name>
    <name evidence="4" type="ORF">A6P07_08845</name>
</gene>
<feature type="compositionally biased region" description="Basic and acidic residues" evidence="1">
    <location>
        <begin position="153"/>
        <end position="163"/>
    </location>
</feature>
<dbReference type="Proteomes" id="UP000095008">
    <property type="component" value="Unassembled WGS sequence"/>
</dbReference>
<comment type="caution">
    <text evidence="4">The sequence shown here is derived from an EMBL/GenBank/DDBJ whole genome shotgun (WGS) entry which is preliminary data.</text>
</comment>
<feature type="domain" description="Winged helix-turn helix" evidence="2">
    <location>
        <begin position="114"/>
        <end position="165"/>
    </location>
</feature>
<dbReference type="Pfam" id="PF13592">
    <property type="entry name" value="HTH_33"/>
    <property type="match status" value="1"/>
</dbReference>
<dbReference type="Proteomes" id="UP000094893">
    <property type="component" value="Unassembled WGS sequence"/>
</dbReference>
<feature type="region of interest" description="Disordered" evidence="1">
    <location>
        <begin position="146"/>
        <end position="169"/>
    </location>
</feature>
<proteinExistence type="predicted"/>
<dbReference type="AlphaFoldDB" id="A0A1C2IB25"/>
<evidence type="ECO:0000259" key="2">
    <source>
        <dbReference type="Pfam" id="PF13592"/>
    </source>
</evidence>
<dbReference type="EMBL" id="LWSA01000112">
    <property type="protein sequence ID" value="OCX73199.1"/>
    <property type="molecule type" value="Genomic_DNA"/>
</dbReference>
<name>A0A1C2IB25_ACITH</name>
<evidence type="ECO:0000313" key="4">
    <source>
        <dbReference type="EMBL" id="OCX73199.1"/>
    </source>
</evidence>
<evidence type="ECO:0000313" key="3">
    <source>
        <dbReference type="EMBL" id="OCX70766.1"/>
    </source>
</evidence>
<dbReference type="Pfam" id="PF13384">
    <property type="entry name" value="HTH_23"/>
    <property type="match status" value="1"/>
</dbReference>
<evidence type="ECO:0000313" key="5">
    <source>
        <dbReference type="Proteomes" id="UP000094893"/>
    </source>
</evidence>
<organism evidence="4 5">
    <name type="scientific">Acidithiobacillus thiooxidans</name>
    <name type="common">Thiobacillus thiooxidans</name>
    <dbReference type="NCBI Taxonomy" id="930"/>
    <lineage>
        <taxon>Bacteria</taxon>
        <taxon>Pseudomonadati</taxon>
        <taxon>Pseudomonadota</taxon>
        <taxon>Acidithiobacillia</taxon>
        <taxon>Acidithiobacillales</taxon>
        <taxon>Acidithiobacillaceae</taxon>
        <taxon>Acidithiobacillus</taxon>
    </lineage>
</organism>
<protein>
    <recommendedName>
        <fullName evidence="2">Winged helix-turn helix domain-containing protein</fullName>
    </recommendedName>
</protein>
<reference evidence="4 5" key="1">
    <citation type="journal article" date="2016" name="Int. J. Mol. Sci.">
        <title>Comparative genomics of the extreme acidophile Acidithiobacillus thiooxidans reveals intraspecific divergence and niche adaptation.</title>
        <authorList>
            <person name="Zhang X."/>
            <person name="Feng X."/>
            <person name="Tao J."/>
            <person name="Ma L."/>
            <person name="Xiao Y."/>
            <person name="Liang Y."/>
            <person name="Liu X."/>
            <person name="Yin H."/>
        </authorList>
    </citation>
    <scope>NUCLEOTIDE SEQUENCE [LARGE SCALE GENOMIC DNA]</scope>
    <source>
        <strain evidence="4 5">A02</strain>
        <strain evidence="3">DXS-W</strain>
    </source>
</reference>
<dbReference type="OrthoDB" id="5296970at2"/>
<dbReference type="RefSeq" id="WP_065968147.1">
    <property type="nucleotide sequence ID" value="NZ_LWRY01000154.1"/>
</dbReference>
<keyword evidence="6" id="KW-1185">Reference proteome</keyword>
<dbReference type="InterPro" id="IPR025959">
    <property type="entry name" value="Winged_HTH_dom"/>
</dbReference>
<accession>A0A1C2IB25</accession>
<sequence length="169" mass="18805">MAWHVHASGIEHVGAARALLRSAKTAKELRRAQAVLLPLDLGLSLEQTAQAIGRSVNATCAIRTRFAKIAEGIMEPPRAKTALRNHALMNLEREARILDEVLADAQKGGIIVIPQLKPVIEEKVGKSMALSTIYRMLARHGWRKLAPDTYHPQGDKERREVWKKNCPKP</sequence>